<keyword evidence="1" id="KW-1185">Reference proteome</keyword>
<organism evidence="1 2">
    <name type="scientific">Romanomermis culicivorax</name>
    <name type="common">Nematode worm</name>
    <dbReference type="NCBI Taxonomy" id="13658"/>
    <lineage>
        <taxon>Eukaryota</taxon>
        <taxon>Metazoa</taxon>
        <taxon>Ecdysozoa</taxon>
        <taxon>Nematoda</taxon>
        <taxon>Enoplea</taxon>
        <taxon>Dorylaimia</taxon>
        <taxon>Mermithida</taxon>
        <taxon>Mermithoidea</taxon>
        <taxon>Mermithidae</taxon>
        <taxon>Romanomermis</taxon>
    </lineage>
</organism>
<reference evidence="2" key="1">
    <citation type="submission" date="2022-11" db="UniProtKB">
        <authorList>
            <consortium name="WormBaseParasite"/>
        </authorList>
    </citation>
    <scope>IDENTIFICATION</scope>
</reference>
<proteinExistence type="predicted"/>
<evidence type="ECO:0000313" key="2">
    <source>
        <dbReference type="WBParaSite" id="nRc.2.0.1.t46714-RA"/>
    </source>
</evidence>
<evidence type="ECO:0000313" key="1">
    <source>
        <dbReference type="Proteomes" id="UP000887565"/>
    </source>
</evidence>
<dbReference type="WBParaSite" id="nRc.2.0.1.t46714-RA">
    <property type="protein sequence ID" value="nRc.2.0.1.t46714-RA"/>
    <property type="gene ID" value="nRc.2.0.1.g46714"/>
</dbReference>
<dbReference type="Proteomes" id="UP000887565">
    <property type="component" value="Unplaced"/>
</dbReference>
<sequence>MGEKIKRITPTHWDEKQMGFVRGGGVWQNKSGQRGTRGLVADDESQAGLGFQGSSLMYVFPTPTVTRLT</sequence>
<accession>A0A915L6S5</accession>
<protein>
    <submittedName>
        <fullName evidence="2">Uncharacterized protein</fullName>
    </submittedName>
</protein>
<dbReference type="AlphaFoldDB" id="A0A915L6S5"/>
<name>A0A915L6S5_ROMCU</name>